<protein>
    <submittedName>
        <fullName evidence="2">Uncharacterized protein</fullName>
    </submittedName>
</protein>
<proteinExistence type="predicted"/>
<gene>
    <name evidence="2" type="ORF">KSP40_PGU007516</name>
</gene>
<keyword evidence="1" id="KW-0472">Membrane</keyword>
<evidence type="ECO:0000256" key="1">
    <source>
        <dbReference type="SAM" id="Phobius"/>
    </source>
</evidence>
<accession>A0ABR2MAR4</accession>
<keyword evidence="3" id="KW-1185">Reference proteome</keyword>
<keyword evidence="1" id="KW-1133">Transmembrane helix</keyword>
<comment type="caution">
    <text evidence="2">The sequence shown here is derived from an EMBL/GenBank/DDBJ whole genome shotgun (WGS) entry which is preliminary data.</text>
</comment>
<keyword evidence="1" id="KW-0812">Transmembrane</keyword>
<reference evidence="2 3" key="1">
    <citation type="journal article" date="2022" name="Nat. Plants">
        <title>Genomes of leafy and leafless Platanthera orchids illuminate the evolution of mycoheterotrophy.</title>
        <authorList>
            <person name="Li M.H."/>
            <person name="Liu K.W."/>
            <person name="Li Z."/>
            <person name="Lu H.C."/>
            <person name="Ye Q.L."/>
            <person name="Zhang D."/>
            <person name="Wang J.Y."/>
            <person name="Li Y.F."/>
            <person name="Zhong Z.M."/>
            <person name="Liu X."/>
            <person name="Yu X."/>
            <person name="Liu D.K."/>
            <person name="Tu X.D."/>
            <person name="Liu B."/>
            <person name="Hao Y."/>
            <person name="Liao X.Y."/>
            <person name="Jiang Y.T."/>
            <person name="Sun W.H."/>
            <person name="Chen J."/>
            <person name="Chen Y.Q."/>
            <person name="Ai Y."/>
            <person name="Zhai J.W."/>
            <person name="Wu S.S."/>
            <person name="Zhou Z."/>
            <person name="Hsiao Y.Y."/>
            <person name="Wu W.L."/>
            <person name="Chen Y.Y."/>
            <person name="Lin Y.F."/>
            <person name="Hsu J.L."/>
            <person name="Li C.Y."/>
            <person name="Wang Z.W."/>
            <person name="Zhao X."/>
            <person name="Zhong W.Y."/>
            <person name="Ma X.K."/>
            <person name="Ma L."/>
            <person name="Huang J."/>
            <person name="Chen G.Z."/>
            <person name="Huang M.Z."/>
            <person name="Huang L."/>
            <person name="Peng D.H."/>
            <person name="Luo Y.B."/>
            <person name="Zou S.Q."/>
            <person name="Chen S.P."/>
            <person name="Lan S."/>
            <person name="Tsai W.C."/>
            <person name="Van de Peer Y."/>
            <person name="Liu Z.J."/>
        </authorList>
    </citation>
    <scope>NUCLEOTIDE SEQUENCE [LARGE SCALE GENOMIC DNA]</scope>
    <source>
        <strain evidence="2">Lor288</strain>
    </source>
</reference>
<dbReference type="EMBL" id="JBBWWR010000010">
    <property type="protein sequence ID" value="KAK8960710.1"/>
    <property type="molecule type" value="Genomic_DNA"/>
</dbReference>
<sequence>MAARSGIVSAIRACDFRFSESHFPPFLPSANCKAPAPLSSSSPSSSVYVLKCGFMYLLEYNDIITNNEETNAEAFQALFGEEHSRSMRCFGKGVTKTSLKRKEEIAGAAGVVFQGALLSAALSVLRVGSVSGQKPLFFFLSLIVNQ</sequence>
<evidence type="ECO:0000313" key="2">
    <source>
        <dbReference type="EMBL" id="KAK8960710.1"/>
    </source>
</evidence>
<name>A0ABR2MAR4_9ASPA</name>
<feature type="transmembrane region" description="Helical" evidence="1">
    <location>
        <begin position="105"/>
        <end position="125"/>
    </location>
</feature>
<organism evidence="2 3">
    <name type="scientific">Platanthera guangdongensis</name>
    <dbReference type="NCBI Taxonomy" id="2320717"/>
    <lineage>
        <taxon>Eukaryota</taxon>
        <taxon>Viridiplantae</taxon>
        <taxon>Streptophyta</taxon>
        <taxon>Embryophyta</taxon>
        <taxon>Tracheophyta</taxon>
        <taxon>Spermatophyta</taxon>
        <taxon>Magnoliopsida</taxon>
        <taxon>Liliopsida</taxon>
        <taxon>Asparagales</taxon>
        <taxon>Orchidaceae</taxon>
        <taxon>Orchidoideae</taxon>
        <taxon>Orchideae</taxon>
        <taxon>Orchidinae</taxon>
        <taxon>Platanthera</taxon>
    </lineage>
</organism>
<dbReference type="Proteomes" id="UP001412067">
    <property type="component" value="Unassembled WGS sequence"/>
</dbReference>
<evidence type="ECO:0000313" key="3">
    <source>
        <dbReference type="Proteomes" id="UP001412067"/>
    </source>
</evidence>